<feature type="signal peptide" evidence="3">
    <location>
        <begin position="1"/>
        <end position="27"/>
    </location>
</feature>
<proteinExistence type="inferred from homology"/>
<dbReference type="InterPro" id="IPR001031">
    <property type="entry name" value="Thioesterase"/>
</dbReference>
<dbReference type="InterPro" id="IPR020802">
    <property type="entry name" value="TesA-like"/>
</dbReference>
<comment type="similarity">
    <text evidence="1">Belongs to the thioesterase family.</text>
</comment>
<dbReference type="Gene3D" id="3.40.50.1820">
    <property type="entry name" value="alpha/beta hydrolase"/>
    <property type="match status" value="1"/>
</dbReference>
<organism evidence="5 6">
    <name type="scientific">Streptomyces inusitatus</name>
    <dbReference type="NCBI Taxonomy" id="68221"/>
    <lineage>
        <taxon>Bacteria</taxon>
        <taxon>Bacillati</taxon>
        <taxon>Actinomycetota</taxon>
        <taxon>Actinomycetes</taxon>
        <taxon>Kitasatosporales</taxon>
        <taxon>Streptomycetaceae</taxon>
        <taxon>Streptomyces</taxon>
    </lineage>
</organism>
<accession>A0A918QGJ2</accession>
<dbReference type="PANTHER" id="PTHR11487">
    <property type="entry name" value="THIOESTERASE"/>
    <property type="match status" value="1"/>
</dbReference>
<reference evidence="5" key="2">
    <citation type="submission" date="2020-09" db="EMBL/GenBank/DDBJ databases">
        <authorList>
            <person name="Sun Q."/>
            <person name="Ohkuma M."/>
        </authorList>
    </citation>
    <scope>NUCLEOTIDE SEQUENCE</scope>
    <source>
        <strain evidence="5">JCM 4988</strain>
    </source>
</reference>
<dbReference type="SUPFAM" id="SSF53474">
    <property type="entry name" value="alpha/beta-Hydrolases"/>
    <property type="match status" value="1"/>
</dbReference>
<dbReference type="Proteomes" id="UP000630936">
    <property type="component" value="Unassembled WGS sequence"/>
</dbReference>
<dbReference type="Pfam" id="PF00975">
    <property type="entry name" value="Thioesterase"/>
    <property type="match status" value="1"/>
</dbReference>
<evidence type="ECO:0000313" key="5">
    <source>
        <dbReference type="EMBL" id="GGZ46676.1"/>
    </source>
</evidence>
<evidence type="ECO:0000256" key="3">
    <source>
        <dbReference type="SAM" id="SignalP"/>
    </source>
</evidence>
<feature type="domain" description="Thioesterase TesA-like" evidence="4">
    <location>
        <begin position="9"/>
        <end position="227"/>
    </location>
</feature>
<gene>
    <name evidence="5" type="primary">rifR</name>
    <name evidence="5" type="ORF">GCM10010387_46410</name>
</gene>
<keyword evidence="3" id="KW-0732">Signal</keyword>
<evidence type="ECO:0000256" key="2">
    <source>
        <dbReference type="ARBA" id="ARBA00022801"/>
    </source>
</evidence>
<dbReference type="SMART" id="SM00824">
    <property type="entry name" value="PKS_TE"/>
    <property type="match status" value="1"/>
</dbReference>
<dbReference type="GO" id="GO:0008610">
    <property type="term" value="P:lipid biosynthetic process"/>
    <property type="evidence" value="ECO:0007669"/>
    <property type="project" value="TreeGrafter"/>
</dbReference>
<name>A0A918QGJ2_9ACTN</name>
<comment type="caution">
    <text evidence="5">The sequence shown here is derived from an EMBL/GenBank/DDBJ whole genome shotgun (WGS) entry which is preliminary data.</text>
</comment>
<evidence type="ECO:0000256" key="1">
    <source>
        <dbReference type="ARBA" id="ARBA00007169"/>
    </source>
</evidence>
<evidence type="ECO:0000259" key="4">
    <source>
        <dbReference type="SMART" id="SM00824"/>
    </source>
</evidence>
<dbReference type="InterPro" id="IPR029058">
    <property type="entry name" value="AB_hydrolase_fold"/>
</dbReference>
<sequence length="232" mass="25088">MPKPRFRLVCCPYLGASASAFSPLAAAFPPSVEVLSVQYPGRRGGGAEPAAADIGELAGRIHDELRPWREGPPLAVLGHSMGAAVAFELTRALERGGGAPVRLFVSGRPSPSAGLGLRPLETDDDLIDELRALGGVSPKLLGRPAFRRMILSVTRQDYRLNSTYLRPPDETVSCPVTFLLSSEDPYVDRVAALAWKGHTEASFRLAEFPGDHFFWTARTAEFVTAILEDLDC</sequence>
<feature type="chain" id="PRO_5039314792" evidence="3">
    <location>
        <begin position="28"/>
        <end position="232"/>
    </location>
</feature>
<dbReference type="InterPro" id="IPR012223">
    <property type="entry name" value="TEII"/>
</dbReference>
<dbReference type="EMBL" id="BMWG01000016">
    <property type="protein sequence ID" value="GGZ46676.1"/>
    <property type="molecule type" value="Genomic_DNA"/>
</dbReference>
<reference evidence="5" key="1">
    <citation type="journal article" date="2014" name="Int. J. Syst. Evol. Microbiol.">
        <title>Complete genome sequence of Corynebacterium casei LMG S-19264T (=DSM 44701T), isolated from a smear-ripened cheese.</title>
        <authorList>
            <consortium name="US DOE Joint Genome Institute (JGI-PGF)"/>
            <person name="Walter F."/>
            <person name="Albersmeier A."/>
            <person name="Kalinowski J."/>
            <person name="Ruckert C."/>
        </authorList>
    </citation>
    <scope>NUCLEOTIDE SEQUENCE</scope>
    <source>
        <strain evidence="5">JCM 4988</strain>
    </source>
</reference>
<dbReference type="PANTHER" id="PTHR11487:SF0">
    <property type="entry name" value="S-ACYL FATTY ACID SYNTHASE THIOESTERASE, MEDIUM CHAIN"/>
    <property type="match status" value="1"/>
</dbReference>
<protein>
    <submittedName>
        <fullName evidence="5">Oleoyl-ACP hydrolase</fullName>
    </submittedName>
</protein>
<dbReference type="GO" id="GO:0016787">
    <property type="term" value="F:hydrolase activity"/>
    <property type="evidence" value="ECO:0007669"/>
    <property type="project" value="UniProtKB-KW"/>
</dbReference>
<keyword evidence="2 5" id="KW-0378">Hydrolase</keyword>
<keyword evidence="6" id="KW-1185">Reference proteome</keyword>
<evidence type="ECO:0000313" key="6">
    <source>
        <dbReference type="Proteomes" id="UP000630936"/>
    </source>
</evidence>
<dbReference type="AlphaFoldDB" id="A0A918QGJ2"/>